<evidence type="ECO:0000256" key="3">
    <source>
        <dbReference type="ARBA" id="ARBA00023125"/>
    </source>
</evidence>
<dbReference type="Gene3D" id="2.40.330.10">
    <property type="entry name" value="DNA-binding pseudobarrel domain"/>
    <property type="match status" value="2"/>
</dbReference>
<reference evidence="7 8" key="1">
    <citation type="journal article" date="2012" name="Nat. Biotechnol.">
        <title>Draft genome sequence of pigeonpea (Cajanus cajan), an orphan legume crop of resource-poor farmers.</title>
        <authorList>
            <person name="Varshney R.K."/>
            <person name="Chen W."/>
            <person name="Li Y."/>
            <person name="Bharti A.K."/>
            <person name="Saxena R.K."/>
            <person name="Schlueter J.A."/>
            <person name="Donoghue M.T."/>
            <person name="Azam S."/>
            <person name="Fan G."/>
            <person name="Whaley A.M."/>
            <person name="Farmer A.D."/>
            <person name="Sheridan J."/>
            <person name="Iwata A."/>
            <person name="Tuteja R."/>
            <person name="Penmetsa R.V."/>
            <person name="Wu W."/>
            <person name="Upadhyaya H.D."/>
            <person name="Yang S.P."/>
            <person name="Shah T."/>
            <person name="Saxena K.B."/>
            <person name="Michael T."/>
            <person name="McCombie W.R."/>
            <person name="Yang B."/>
            <person name="Zhang G."/>
            <person name="Yang H."/>
            <person name="Wang J."/>
            <person name="Spillane C."/>
            <person name="Cook D.R."/>
            <person name="May G.D."/>
            <person name="Xu X."/>
            <person name="Jackson S.A."/>
        </authorList>
    </citation>
    <scope>NUCLEOTIDE SEQUENCE [LARGE SCALE GENOMIC DNA]</scope>
    <source>
        <strain evidence="8">cv. Asha</strain>
    </source>
</reference>
<evidence type="ECO:0000256" key="5">
    <source>
        <dbReference type="ARBA" id="ARBA00023242"/>
    </source>
</evidence>
<dbReference type="PANTHER" id="PTHR31920:SF122">
    <property type="entry name" value="B3 DOMAIN-CONTAINING PROTEIN REM23"/>
    <property type="match status" value="1"/>
</dbReference>
<comment type="subcellular location">
    <subcellularLocation>
        <location evidence="1">Nucleus</location>
    </subcellularLocation>
</comment>
<dbReference type="EMBL" id="CM003608">
    <property type="protein sequence ID" value="KYP66010.1"/>
    <property type="molecule type" value="Genomic_DNA"/>
</dbReference>
<dbReference type="PANTHER" id="PTHR31920">
    <property type="entry name" value="B3 DOMAIN-CONTAINING"/>
    <property type="match status" value="1"/>
</dbReference>
<keyword evidence="8" id="KW-1185">Reference proteome</keyword>
<evidence type="ECO:0000313" key="8">
    <source>
        <dbReference type="Proteomes" id="UP000075243"/>
    </source>
</evidence>
<evidence type="ECO:0000313" key="7">
    <source>
        <dbReference type="EMBL" id="KYP66010.1"/>
    </source>
</evidence>
<dbReference type="STRING" id="3821.A0A151TG40"/>
<keyword evidence="2" id="KW-0805">Transcription regulation</keyword>
<dbReference type="PROSITE" id="PS50863">
    <property type="entry name" value="B3"/>
    <property type="match status" value="2"/>
</dbReference>
<dbReference type="InterPro" id="IPR003340">
    <property type="entry name" value="B3_DNA-bd"/>
</dbReference>
<evidence type="ECO:0000256" key="4">
    <source>
        <dbReference type="ARBA" id="ARBA00023163"/>
    </source>
</evidence>
<dbReference type="OMA" id="HIFRTRC"/>
<evidence type="ECO:0000259" key="6">
    <source>
        <dbReference type="PROSITE" id="PS50863"/>
    </source>
</evidence>
<protein>
    <submittedName>
        <fullName evidence="7">B3 domain-containing protein Os11g0197600 family</fullName>
    </submittedName>
</protein>
<organism evidence="7 8">
    <name type="scientific">Cajanus cajan</name>
    <name type="common">Pigeon pea</name>
    <name type="synonym">Cajanus indicus</name>
    <dbReference type="NCBI Taxonomy" id="3821"/>
    <lineage>
        <taxon>Eukaryota</taxon>
        <taxon>Viridiplantae</taxon>
        <taxon>Streptophyta</taxon>
        <taxon>Embryophyta</taxon>
        <taxon>Tracheophyta</taxon>
        <taxon>Spermatophyta</taxon>
        <taxon>Magnoliopsida</taxon>
        <taxon>eudicotyledons</taxon>
        <taxon>Gunneridae</taxon>
        <taxon>Pentapetalae</taxon>
        <taxon>rosids</taxon>
        <taxon>fabids</taxon>
        <taxon>Fabales</taxon>
        <taxon>Fabaceae</taxon>
        <taxon>Papilionoideae</taxon>
        <taxon>50 kb inversion clade</taxon>
        <taxon>NPAAA clade</taxon>
        <taxon>indigoferoid/millettioid clade</taxon>
        <taxon>Phaseoleae</taxon>
        <taxon>Cajanus</taxon>
    </lineage>
</organism>
<dbReference type="Gramene" id="C.cajan_11924.t">
    <property type="protein sequence ID" value="C.cajan_11924.t"/>
    <property type="gene ID" value="C.cajan_11924"/>
</dbReference>
<accession>A0A151TG40</accession>
<dbReference type="Pfam" id="PF02362">
    <property type="entry name" value="B3"/>
    <property type="match status" value="2"/>
</dbReference>
<keyword evidence="4" id="KW-0804">Transcription</keyword>
<keyword evidence="3" id="KW-0238">DNA-binding</keyword>
<keyword evidence="5" id="KW-0539">Nucleus</keyword>
<dbReference type="InterPro" id="IPR015300">
    <property type="entry name" value="DNA-bd_pseudobarrel_sf"/>
</dbReference>
<evidence type="ECO:0000256" key="2">
    <source>
        <dbReference type="ARBA" id="ARBA00023015"/>
    </source>
</evidence>
<sequence>MRDPSFHPNPKCFALVQRNNPECWHMDFHHQHTPLFFIIINNTKLLKVPKEFLKHLNEDLSSDAILIGTSGGQWQVTILKKGNEIYMQNGWPQFLTDNSVVLDEFLLFRYLGDKCFHVQIFGKNGCERPCLTETRQEEAATPNLAFSNKCSLSNGCKTKKTRQKQAATPSLVRTNKSKQRKTCASSFRPHESKSCQEDMPFNNKDTLSNGCFREIRQEQTATPCLERAEKCKQQKTFAGSLHLHESKSYEEGKYDVSNIHINVVTISKDDKFNLTKYLVFSNKGLLSKNFSKPRNSIKFESSEACKLAETFTSGKPHWKHLLRKSNVENPCILHIATEFARMYIPEAVTEIILWNPEGKFWEVTVNSQSKRYTQLTTGWGRFVRDNKLMRGDTCIFELEEGNEVSVHIFRTRCAKY</sequence>
<dbReference type="Proteomes" id="UP000075243">
    <property type="component" value="Chromosome 6"/>
</dbReference>
<gene>
    <name evidence="7" type="ORF">KK1_012288</name>
</gene>
<dbReference type="SMART" id="SM01019">
    <property type="entry name" value="B3"/>
    <property type="match status" value="2"/>
</dbReference>
<name>A0A151TG40_CAJCA</name>
<feature type="domain" description="TF-B3" evidence="6">
    <location>
        <begin position="318"/>
        <end position="412"/>
    </location>
</feature>
<dbReference type="AlphaFoldDB" id="A0A151TG40"/>
<dbReference type="GO" id="GO:0005634">
    <property type="term" value="C:nucleus"/>
    <property type="evidence" value="ECO:0007669"/>
    <property type="project" value="UniProtKB-SubCell"/>
</dbReference>
<dbReference type="SUPFAM" id="SSF101936">
    <property type="entry name" value="DNA-binding pseudobarrel domain"/>
    <property type="match status" value="2"/>
</dbReference>
<dbReference type="GO" id="GO:0003677">
    <property type="term" value="F:DNA binding"/>
    <property type="evidence" value="ECO:0007669"/>
    <property type="project" value="UniProtKB-KW"/>
</dbReference>
<dbReference type="CDD" id="cd10017">
    <property type="entry name" value="B3_DNA"/>
    <property type="match status" value="2"/>
</dbReference>
<proteinExistence type="predicted"/>
<feature type="domain" description="TF-B3" evidence="6">
    <location>
        <begin position="31"/>
        <end position="124"/>
    </location>
</feature>
<dbReference type="InterPro" id="IPR050655">
    <property type="entry name" value="Plant_B3_domain"/>
</dbReference>
<evidence type="ECO:0000256" key="1">
    <source>
        <dbReference type="ARBA" id="ARBA00004123"/>
    </source>
</evidence>